<evidence type="ECO:0000256" key="4">
    <source>
        <dbReference type="SAM" id="Phobius"/>
    </source>
</evidence>
<evidence type="ECO:0008006" key="7">
    <source>
        <dbReference type="Google" id="ProtNLM"/>
    </source>
</evidence>
<dbReference type="Gene3D" id="1.10.10.1320">
    <property type="entry name" value="Anti-sigma factor, zinc-finger domain"/>
    <property type="match status" value="1"/>
</dbReference>
<evidence type="ECO:0000256" key="2">
    <source>
        <dbReference type="ARBA" id="ARBA00023163"/>
    </source>
</evidence>
<evidence type="ECO:0000313" key="6">
    <source>
        <dbReference type="Proteomes" id="UP001500457"/>
    </source>
</evidence>
<keyword evidence="6" id="KW-1185">Reference proteome</keyword>
<name>A0ABP9EQX3_9PSEU</name>
<evidence type="ECO:0000256" key="1">
    <source>
        <dbReference type="ARBA" id="ARBA00023015"/>
    </source>
</evidence>
<dbReference type="EMBL" id="BAABHQ010000012">
    <property type="protein sequence ID" value="GAA4884404.1"/>
    <property type="molecule type" value="Genomic_DNA"/>
</dbReference>
<accession>A0ABP9EQX3</accession>
<feature type="region of interest" description="Disordered" evidence="3">
    <location>
        <begin position="1"/>
        <end position="21"/>
    </location>
</feature>
<proteinExistence type="predicted"/>
<evidence type="ECO:0000256" key="3">
    <source>
        <dbReference type="SAM" id="MobiDB-lite"/>
    </source>
</evidence>
<feature type="transmembrane region" description="Helical" evidence="4">
    <location>
        <begin position="115"/>
        <end position="139"/>
    </location>
</feature>
<keyword evidence="4" id="KW-0812">Transmembrane</keyword>
<gene>
    <name evidence="5" type="ORF">GCM10023203_40490</name>
</gene>
<reference evidence="6" key="1">
    <citation type="journal article" date="2019" name="Int. J. Syst. Evol. Microbiol.">
        <title>The Global Catalogue of Microorganisms (GCM) 10K type strain sequencing project: providing services to taxonomists for standard genome sequencing and annotation.</title>
        <authorList>
            <consortium name="The Broad Institute Genomics Platform"/>
            <consortium name="The Broad Institute Genome Sequencing Center for Infectious Disease"/>
            <person name="Wu L."/>
            <person name="Ma J."/>
        </authorList>
    </citation>
    <scope>NUCLEOTIDE SEQUENCE [LARGE SCALE GENOMIC DNA]</scope>
    <source>
        <strain evidence="6">JCM 17983</strain>
    </source>
</reference>
<comment type="caution">
    <text evidence="5">The sequence shown here is derived from an EMBL/GenBank/DDBJ whole genome shotgun (WGS) entry which is preliminary data.</text>
</comment>
<keyword evidence="2" id="KW-0804">Transcription</keyword>
<evidence type="ECO:0000313" key="5">
    <source>
        <dbReference type="EMBL" id="GAA4884404.1"/>
    </source>
</evidence>
<organism evidence="5 6">
    <name type="scientific">Actinomycetospora straminea</name>
    <dbReference type="NCBI Taxonomy" id="663607"/>
    <lineage>
        <taxon>Bacteria</taxon>
        <taxon>Bacillati</taxon>
        <taxon>Actinomycetota</taxon>
        <taxon>Actinomycetes</taxon>
        <taxon>Pseudonocardiales</taxon>
        <taxon>Pseudonocardiaceae</taxon>
        <taxon>Actinomycetospora</taxon>
    </lineage>
</organism>
<keyword evidence="1" id="KW-0805">Transcription regulation</keyword>
<sequence>MVSHPTADQLTAAALPGEPADPEVTAHLATCARCAAEVDALRRTVGHARDGMTMDVLPPPRPEVWEGVLARLGEDAPARPAPVAPAPAPPPDPPAHDAPPPDAPPPDAPQPRRRVLGVGLAAALAVVALVVGIVVGVVVGGDDRPEAPTTVALVADRAGVAGEVVREDAGVRVEVTLPGPAPAGHDLEVWDIDSGTPRSLGVLQPAAGRERWAGDLALLAADGPMPRLDVSLEPTGAGPEHSGQSLAHTP</sequence>
<feature type="region of interest" description="Disordered" evidence="3">
    <location>
        <begin position="77"/>
        <end position="112"/>
    </location>
</feature>
<dbReference type="RefSeq" id="WP_274232612.1">
    <property type="nucleotide sequence ID" value="NZ_BAABHQ010000012.1"/>
</dbReference>
<dbReference type="InterPro" id="IPR041916">
    <property type="entry name" value="Anti_sigma_zinc_sf"/>
</dbReference>
<keyword evidence="4" id="KW-1133">Transmembrane helix</keyword>
<protein>
    <recommendedName>
        <fullName evidence="7">Anti-sigma-K factor rskA</fullName>
    </recommendedName>
</protein>
<dbReference type="Proteomes" id="UP001500457">
    <property type="component" value="Unassembled WGS sequence"/>
</dbReference>
<feature type="region of interest" description="Disordered" evidence="3">
    <location>
        <begin position="227"/>
        <end position="250"/>
    </location>
</feature>
<feature type="compositionally biased region" description="Pro residues" evidence="3">
    <location>
        <begin position="79"/>
        <end position="109"/>
    </location>
</feature>
<keyword evidence="4" id="KW-0472">Membrane</keyword>